<reference evidence="2" key="1">
    <citation type="submission" date="2023-06" db="EMBL/GenBank/DDBJ databases">
        <authorList>
            <consortium name="Lawrence Berkeley National Laboratory"/>
            <person name="Ahrendt S."/>
            <person name="Sahu N."/>
            <person name="Indic B."/>
            <person name="Wong-Bajracharya J."/>
            <person name="Merenyi Z."/>
            <person name="Ke H.-M."/>
            <person name="Monk M."/>
            <person name="Kocsube S."/>
            <person name="Drula E."/>
            <person name="Lipzen A."/>
            <person name="Balint B."/>
            <person name="Henrissat B."/>
            <person name="Andreopoulos B."/>
            <person name="Martin F.M."/>
            <person name="Harder C.B."/>
            <person name="Rigling D."/>
            <person name="Ford K.L."/>
            <person name="Foster G.D."/>
            <person name="Pangilinan J."/>
            <person name="Papanicolaou A."/>
            <person name="Barry K."/>
            <person name="LaButti K."/>
            <person name="Viragh M."/>
            <person name="Koriabine M."/>
            <person name="Yan M."/>
            <person name="Riley R."/>
            <person name="Champramary S."/>
            <person name="Plett K.L."/>
            <person name="Tsai I.J."/>
            <person name="Slot J."/>
            <person name="Sipos G."/>
            <person name="Plett J."/>
            <person name="Nagy L.G."/>
            <person name="Grigoriev I.V."/>
        </authorList>
    </citation>
    <scope>NUCLEOTIDE SEQUENCE</scope>
    <source>
        <strain evidence="2">FPL87.14</strain>
    </source>
</reference>
<protein>
    <submittedName>
        <fullName evidence="2">Uncharacterized protein</fullName>
    </submittedName>
</protein>
<keyword evidence="1" id="KW-1133">Transmembrane helix</keyword>
<evidence type="ECO:0000313" key="2">
    <source>
        <dbReference type="EMBL" id="KAK0433503.1"/>
    </source>
</evidence>
<keyword evidence="1" id="KW-0472">Membrane</keyword>
<dbReference type="EMBL" id="JAUEPT010000080">
    <property type="protein sequence ID" value="KAK0433503.1"/>
    <property type="molecule type" value="Genomic_DNA"/>
</dbReference>
<feature type="transmembrane region" description="Helical" evidence="1">
    <location>
        <begin position="6"/>
        <end position="25"/>
    </location>
</feature>
<keyword evidence="1" id="KW-0812">Transmembrane</keyword>
<proteinExistence type="predicted"/>
<evidence type="ECO:0000256" key="1">
    <source>
        <dbReference type="SAM" id="Phobius"/>
    </source>
</evidence>
<organism evidence="2 3">
    <name type="scientific">Armillaria borealis</name>
    <dbReference type="NCBI Taxonomy" id="47425"/>
    <lineage>
        <taxon>Eukaryota</taxon>
        <taxon>Fungi</taxon>
        <taxon>Dikarya</taxon>
        <taxon>Basidiomycota</taxon>
        <taxon>Agaricomycotina</taxon>
        <taxon>Agaricomycetes</taxon>
        <taxon>Agaricomycetidae</taxon>
        <taxon>Agaricales</taxon>
        <taxon>Marasmiineae</taxon>
        <taxon>Physalacriaceae</taxon>
        <taxon>Armillaria</taxon>
    </lineage>
</organism>
<accession>A0AA39MGZ8</accession>
<name>A0AA39MGZ8_9AGAR</name>
<dbReference type="AlphaFoldDB" id="A0AA39MGZ8"/>
<comment type="caution">
    <text evidence="2">The sequence shown here is derived from an EMBL/GenBank/DDBJ whole genome shotgun (WGS) entry which is preliminary data.</text>
</comment>
<keyword evidence="3" id="KW-1185">Reference proteome</keyword>
<sequence length="80" mass="9395">MIFEAPWIVVVVVVALASGPFAWSIHPQHSYAAFRHSIRLFNQALYRWSVFVHSMLRQNLKSSCLCAHREDLLCRYRDFT</sequence>
<evidence type="ECO:0000313" key="3">
    <source>
        <dbReference type="Proteomes" id="UP001175226"/>
    </source>
</evidence>
<gene>
    <name evidence="2" type="ORF">EV421DRAFT_1844141</name>
</gene>
<dbReference type="Proteomes" id="UP001175226">
    <property type="component" value="Unassembled WGS sequence"/>
</dbReference>